<keyword evidence="3" id="KW-1185">Reference proteome</keyword>
<dbReference type="GO" id="GO:0016740">
    <property type="term" value="F:transferase activity"/>
    <property type="evidence" value="ECO:0007669"/>
    <property type="project" value="UniProtKB-KW"/>
</dbReference>
<dbReference type="PANTHER" id="PTHR31435:SF9">
    <property type="entry name" value="PROTEIN NATD1"/>
    <property type="match status" value="1"/>
</dbReference>
<dbReference type="RefSeq" id="WP_020211683.1">
    <property type="nucleotide sequence ID" value="NZ_JRLX01000001.1"/>
</dbReference>
<dbReference type="PANTHER" id="PTHR31435">
    <property type="entry name" value="PROTEIN NATD1"/>
    <property type="match status" value="1"/>
</dbReference>
<dbReference type="SUPFAM" id="SSF55729">
    <property type="entry name" value="Acyl-CoA N-acyltransferases (Nat)"/>
    <property type="match status" value="1"/>
</dbReference>
<proteinExistence type="predicted"/>
<evidence type="ECO:0000259" key="1">
    <source>
        <dbReference type="PROSITE" id="PS51729"/>
    </source>
</evidence>
<dbReference type="Proteomes" id="UP000030152">
    <property type="component" value="Unassembled WGS sequence"/>
</dbReference>
<reference evidence="2 3" key="1">
    <citation type="submission" date="2013-09" db="EMBL/GenBank/DDBJ databases">
        <authorList>
            <person name="Zeng Z."/>
            <person name="Chen C."/>
        </authorList>
    </citation>
    <scope>NUCLEOTIDE SEQUENCE [LARGE SCALE GENOMIC DNA]</scope>
    <source>
        <strain evidence="2 3">WB 3.3-2</strain>
    </source>
</reference>
<feature type="domain" description="N-acetyltransferase" evidence="1">
    <location>
        <begin position="8"/>
        <end position="95"/>
    </location>
</feature>
<name>A0A0A2M8U5_9FLAO</name>
<dbReference type="STRING" id="1121895.GCA_000378485_00559"/>
<protein>
    <submittedName>
        <fullName evidence="2">Acetyltransferase</fullName>
    </submittedName>
</protein>
<dbReference type="InterPro" id="IPR045057">
    <property type="entry name" value="Gcn5-rel_NAT"/>
</dbReference>
<dbReference type="Gene3D" id="3.40.630.30">
    <property type="match status" value="1"/>
</dbReference>
<keyword evidence="2" id="KW-0808">Transferase</keyword>
<dbReference type="InterPro" id="IPR031165">
    <property type="entry name" value="GNAT_YJDJ"/>
</dbReference>
<dbReference type="PROSITE" id="PS51729">
    <property type="entry name" value="GNAT_YJDJ"/>
    <property type="match status" value="1"/>
</dbReference>
<evidence type="ECO:0000313" key="2">
    <source>
        <dbReference type="EMBL" id="KGO88654.1"/>
    </source>
</evidence>
<dbReference type="OrthoDB" id="1120671at2"/>
<comment type="caution">
    <text evidence="2">The sequence shown here is derived from an EMBL/GenBank/DDBJ whole genome shotgun (WGS) entry which is preliminary data.</text>
</comment>
<dbReference type="Pfam" id="PF14542">
    <property type="entry name" value="Acetyltransf_CG"/>
    <property type="match status" value="1"/>
</dbReference>
<evidence type="ECO:0000313" key="3">
    <source>
        <dbReference type="Proteomes" id="UP000030152"/>
    </source>
</evidence>
<organism evidence="2 3">
    <name type="scientific">Flavobacterium rivuli WB 3.3-2 = DSM 21788</name>
    <dbReference type="NCBI Taxonomy" id="1121895"/>
    <lineage>
        <taxon>Bacteria</taxon>
        <taxon>Pseudomonadati</taxon>
        <taxon>Bacteroidota</taxon>
        <taxon>Flavobacteriia</taxon>
        <taxon>Flavobacteriales</taxon>
        <taxon>Flavobacteriaceae</taxon>
        <taxon>Flavobacterium</taxon>
    </lineage>
</organism>
<dbReference type="AlphaFoldDB" id="A0A0A2M8U5"/>
<sequence length="98" mass="11268">MANVKLELDEKQHGAFNLYDGESKIGEMVIGIKNDVLTVYHTEVDEDQSGKGYAKLLLDAMTTYARQNKLMVRALCVYVLGQFKRHPEEYADIWLKEE</sequence>
<gene>
    <name evidence="2" type="ORF">Q765_01770</name>
</gene>
<dbReference type="InterPro" id="IPR016181">
    <property type="entry name" value="Acyl_CoA_acyltransferase"/>
</dbReference>
<dbReference type="eggNOG" id="COG2388">
    <property type="taxonomic scope" value="Bacteria"/>
</dbReference>
<accession>A0A0A2M8U5</accession>
<dbReference type="EMBL" id="JRLX01000001">
    <property type="protein sequence ID" value="KGO88654.1"/>
    <property type="molecule type" value="Genomic_DNA"/>
</dbReference>